<keyword evidence="6" id="KW-0813">Transport</keyword>
<keyword evidence="7" id="KW-1003">Cell membrane</keyword>
<feature type="domain" description="PTS EIIC type-2" evidence="18">
    <location>
        <begin position="9"/>
        <end position="334"/>
    </location>
</feature>
<evidence type="ECO:0000256" key="5">
    <source>
        <dbReference type="ARBA" id="ARBA00021825"/>
    </source>
</evidence>
<sequence length="464" mass="49496">MFKMKIQKFGGFLAGMVIPNIGAFIAWGLITALFLKTGWLPNPELATLIEPILKYLLPILIAFTGGKLIYGQRGAVAGVVAASGAIFGSNIPMFLAAMVLGPVGAYVMKKFDSLIDGKVKTGFEMLVNNFSIGIIGMIMAVISFYLVGPAIEIATDAVTNGVHYILKLNLLPLLAVIIEPAKVLFLNNAIDQGIFVPLGSAEILKNGGKTIFYMLVSSPAPGAGILLAYSVFGKGNSKKSAPSALIIQFIGGIHEVYFPYVLMKPVMFLAVIAGGVCQIIVWTLLNAGLAGYPHPGSIISFLIMLPRTGAISVLLGLLAGILGSFFLASFFLKIDKNEEESDMSLSDDIGEMLGVSSKSKSKEKGYKTEEIKKIIFACDAGVGSSAMGSGILKKKIKDANLPIEVTNMAVDTVPKDTKVIITHKNLKERACAVAPNAVVRTVNSFLNDPEYDRIIKDLLEGEVK</sequence>
<comment type="catalytic activity">
    <reaction evidence="1">
        <text>D-mannitol(out) + N(pros)-phospho-L-histidyl-[protein] = D-mannitol 1-phosphate(in) + L-histidyl-[protein]</text>
        <dbReference type="Rhea" id="RHEA:33363"/>
        <dbReference type="Rhea" id="RHEA-COMP:9745"/>
        <dbReference type="Rhea" id="RHEA-COMP:9746"/>
        <dbReference type="ChEBI" id="CHEBI:16899"/>
        <dbReference type="ChEBI" id="CHEBI:29979"/>
        <dbReference type="ChEBI" id="CHEBI:61381"/>
        <dbReference type="ChEBI" id="CHEBI:64837"/>
        <dbReference type="EC" id="2.7.1.197"/>
    </reaction>
</comment>
<feature type="transmembrane region" description="Helical" evidence="16">
    <location>
        <begin position="126"/>
        <end position="147"/>
    </location>
</feature>
<feature type="transmembrane region" description="Helical" evidence="16">
    <location>
        <begin position="168"/>
        <end position="190"/>
    </location>
</feature>
<evidence type="ECO:0000256" key="12">
    <source>
        <dbReference type="ARBA" id="ARBA00022692"/>
    </source>
</evidence>
<protein>
    <recommendedName>
        <fullName evidence="5">PTS system mannitol-specific EIICB component</fullName>
        <ecNumber evidence="4">2.7.1.197</ecNumber>
    </recommendedName>
    <alternativeName>
        <fullName evidence="15">EIICB-Mtl</fullName>
    </alternativeName>
</protein>
<keyword evidence="12 16" id="KW-0812">Transmembrane</keyword>
<feature type="transmembrane region" description="Helical" evidence="16">
    <location>
        <begin position="12"/>
        <end position="32"/>
    </location>
</feature>
<evidence type="ECO:0000259" key="18">
    <source>
        <dbReference type="PROSITE" id="PS51104"/>
    </source>
</evidence>
<proteinExistence type="predicted"/>
<dbReference type="CDD" id="cd05567">
    <property type="entry name" value="PTS_IIB_mannitol"/>
    <property type="match status" value="1"/>
</dbReference>
<dbReference type="PANTHER" id="PTHR30181">
    <property type="entry name" value="MANNITOL PERMEASE IIC COMPONENT"/>
    <property type="match status" value="1"/>
</dbReference>
<dbReference type="GO" id="GO:0022872">
    <property type="term" value="F:protein-N(PI)-phosphohistidine-mannitol phosphotransferase system transmembrane transporter activity"/>
    <property type="evidence" value="ECO:0007669"/>
    <property type="project" value="InterPro"/>
</dbReference>
<dbReference type="GO" id="GO:0005886">
    <property type="term" value="C:plasma membrane"/>
    <property type="evidence" value="ECO:0007669"/>
    <property type="project" value="UniProtKB-SubCell"/>
</dbReference>
<dbReference type="InterPro" id="IPR003352">
    <property type="entry name" value="PTS_EIIC"/>
</dbReference>
<reference evidence="19 20" key="1">
    <citation type="submission" date="2016-10" db="EMBL/GenBank/DDBJ databases">
        <authorList>
            <person name="de Groot N.N."/>
        </authorList>
    </citation>
    <scope>NUCLEOTIDE SEQUENCE [LARGE SCALE GENOMIC DNA]</scope>
    <source>
        <strain evidence="19 20">Calf135</strain>
    </source>
</reference>
<evidence type="ECO:0000256" key="16">
    <source>
        <dbReference type="SAM" id="Phobius"/>
    </source>
</evidence>
<dbReference type="InterPro" id="IPR003501">
    <property type="entry name" value="PTS_EIIB_2/3"/>
</dbReference>
<dbReference type="SUPFAM" id="SSF52794">
    <property type="entry name" value="PTS system IIB component-like"/>
    <property type="match status" value="1"/>
</dbReference>
<evidence type="ECO:0000256" key="14">
    <source>
        <dbReference type="ARBA" id="ARBA00023136"/>
    </source>
</evidence>
<dbReference type="EMBL" id="FODF01000035">
    <property type="protein sequence ID" value="SEN93749.1"/>
    <property type="molecule type" value="Genomic_DNA"/>
</dbReference>
<dbReference type="InterPro" id="IPR050893">
    <property type="entry name" value="Sugar_PTS"/>
</dbReference>
<dbReference type="Pfam" id="PF02378">
    <property type="entry name" value="PTS_EIIC"/>
    <property type="match status" value="1"/>
</dbReference>
<keyword evidence="20" id="KW-1185">Reference proteome</keyword>
<keyword evidence="8" id="KW-0597">Phosphoprotein</keyword>
<gene>
    <name evidence="19" type="ORF">SAMN05216454_1353</name>
</gene>
<dbReference type="Proteomes" id="UP000199512">
    <property type="component" value="Unassembled WGS sequence"/>
</dbReference>
<dbReference type="AlphaFoldDB" id="A0A1H8KLC1"/>
<dbReference type="PROSITE" id="PS51104">
    <property type="entry name" value="PTS_EIIC_TYPE_2"/>
    <property type="match status" value="1"/>
</dbReference>
<dbReference type="InterPro" id="IPR013011">
    <property type="entry name" value="PTS_EIIB_2"/>
</dbReference>
<evidence type="ECO:0000256" key="8">
    <source>
        <dbReference type="ARBA" id="ARBA00022553"/>
    </source>
</evidence>
<dbReference type="InterPro" id="IPR013014">
    <property type="entry name" value="PTS_EIIC_2"/>
</dbReference>
<evidence type="ECO:0000256" key="7">
    <source>
        <dbReference type="ARBA" id="ARBA00022475"/>
    </source>
</evidence>
<evidence type="ECO:0000256" key="1">
    <source>
        <dbReference type="ARBA" id="ARBA00001655"/>
    </source>
</evidence>
<evidence type="ECO:0000259" key="17">
    <source>
        <dbReference type="PROSITE" id="PS51099"/>
    </source>
</evidence>
<dbReference type="Pfam" id="PF02302">
    <property type="entry name" value="PTS_IIB"/>
    <property type="match status" value="1"/>
</dbReference>
<dbReference type="STRING" id="215200.SAMN05216454_1353"/>
<keyword evidence="11" id="KW-0598">Phosphotransferase system</keyword>
<organism evidence="19 20">
    <name type="scientific">Peptostreptococcus russellii</name>
    <dbReference type="NCBI Taxonomy" id="215200"/>
    <lineage>
        <taxon>Bacteria</taxon>
        <taxon>Bacillati</taxon>
        <taxon>Bacillota</taxon>
        <taxon>Clostridia</taxon>
        <taxon>Peptostreptococcales</taxon>
        <taxon>Peptostreptococcaceae</taxon>
        <taxon>Peptostreptococcus</taxon>
    </lineage>
</organism>
<dbReference type="OrthoDB" id="9814222at2"/>
<dbReference type="InterPro" id="IPR036095">
    <property type="entry name" value="PTS_EIIB-like_sf"/>
</dbReference>
<evidence type="ECO:0000256" key="11">
    <source>
        <dbReference type="ARBA" id="ARBA00022683"/>
    </source>
</evidence>
<keyword evidence="9" id="KW-0762">Sugar transport</keyword>
<evidence type="ECO:0000256" key="3">
    <source>
        <dbReference type="ARBA" id="ARBA00004651"/>
    </source>
</evidence>
<evidence type="ECO:0000256" key="15">
    <source>
        <dbReference type="ARBA" id="ARBA00033349"/>
    </source>
</evidence>
<evidence type="ECO:0000256" key="4">
    <source>
        <dbReference type="ARBA" id="ARBA00011909"/>
    </source>
</evidence>
<feature type="transmembrane region" description="Helical" evidence="16">
    <location>
        <begin position="310"/>
        <end position="332"/>
    </location>
</feature>
<keyword evidence="14 16" id="KW-0472">Membrane</keyword>
<evidence type="ECO:0000256" key="2">
    <source>
        <dbReference type="ARBA" id="ARBA00002434"/>
    </source>
</evidence>
<feature type="transmembrane region" description="Helical" evidence="16">
    <location>
        <begin position="268"/>
        <end position="289"/>
    </location>
</feature>
<keyword evidence="13 16" id="KW-1133">Transmembrane helix</keyword>
<feature type="transmembrane region" description="Helical" evidence="16">
    <location>
        <begin position="77"/>
        <end position="106"/>
    </location>
</feature>
<evidence type="ECO:0000313" key="19">
    <source>
        <dbReference type="EMBL" id="SEN93749.1"/>
    </source>
</evidence>
<dbReference type="EC" id="2.7.1.197" evidence="4"/>
<name>A0A1H8KLC1_9FIRM</name>
<keyword evidence="10" id="KW-0808">Transferase</keyword>
<comment type="subcellular location">
    <subcellularLocation>
        <location evidence="3">Cell membrane</location>
        <topology evidence="3">Multi-pass membrane protein</topology>
    </subcellularLocation>
</comment>
<feature type="domain" description="PTS EIIB type-2" evidence="17">
    <location>
        <begin position="372"/>
        <end position="464"/>
    </location>
</feature>
<dbReference type="InterPro" id="IPR029503">
    <property type="entry name" value="PTS_EIIB_mannitol"/>
</dbReference>
<dbReference type="GO" id="GO:0009401">
    <property type="term" value="P:phosphoenolpyruvate-dependent sugar phosphotransferase system"/>
    <property type="evidence" value="ECO:0007669"/>
    <property type="project" value="UniProtKB-KW"/>
</dbReference>
<comment type="function">
    <text evidence="2">The phosphoenolpyruvate-dependent sugar phosphotransferase system (sugar PTS), a major carbohydrate active transport system, catalyzes the phosphorylation of incoming sugar substrates concomitantly with their translocation across the cell membrane. The enzyme II CmtAB PTS system is involved in D-mannitol transport.</text>
</comment>
<evidence type="ECO:0000256" key="9">
    <source>
        <dbReference type="ARBA" id="ARBA00022597"/>
    </source>
</evidence>
<evidence type="ECO:0000256" key="13">
    <source>
        <dbReference type="ARBA" id="ARBA00022989"/>
    </source>
</evidence>
<feature type="transmembrane region" description="Helical" evidence="16">
    <location>
        <begin position="210"/>
        <end position="232"/>
    </location>
</feature>
<dbReference type="PROSITE" id="PS51099">
    <property type="entry name" value="PTS_EIIB_TYPE_2"/>
    <property type="match status" value="1"/>
</dbReference>
<evidence type="ECO:0000256" key="10">
    <source>
        <dbReference type="ARBA" id="ARBA00022679"/>
    </source>
</evidence>
<dbReference type="PANTHER" id="PTHR30181:SF2">
    <property type="entry name" value="PTS SYSTEM MANNITOL-SPECIFIC EIICBA COMPONENT"/>
    <property type="match status" value="1"/>
</dbReference>
<dbReference type="Gene3D" id="3.40.50.2300">
    <property type="match status" value="1"/>
</dbReference>
<accession>A0A1H8KLC1</accession>
<dbReference type="RefSeq" id="WP_091976190.1">
    <property type="nucleotide sequence ID" value="NZ_FODF01000035.1"/>
</dbReference>
<evidence type="ECO:0000256" key="6">
    <source>
        <dbReference type="ARBA" id="ARBA00022448"/>
    </source>
</evidence>
<dbReference type="GO" id="GO:0090563">
    <property type="term" value="F:protein-phosphocysteine-sugar phosphotransferase activity"/>
    <property type="evidence" value="ECO:0007669"/>
    <property type="project" value="TreeGrafter"/>
</dbReference>
<evidence type="ECO:0000313" key="20">
    <source>
        <dbReference type="Proteomes" id="UP000199512"/>
    </source>
</evidence>
<feature type="transmembrane region" description="Helical" evidence="16">
    <location>
        <begin position="52"/>
        <end position="70"/>
    </location>
</feature>